<proteinExistence type="predicted"/>
<dbReference type="PhylomeDB" id="A0A068V756"/>
<feature type="domain" description="DUF7733" evidence="2">
    <location>
        <begin position="10"/>
        <end position="90"/>
    </location>
</feature>
<keyword evidence="1" id="KW-1133">Transmembrane helix</keyword>
<dbReference type="Pfam" id="PF24867">
    <property type="entry name" value="DUF7733"/>
    <property type="match status" value="1"/>
</dbReference>
<organism evidence="3 4">
    <name type="scientific">Coffea canephora</name>
    <name type="common">Robusta coffee</name>
    <dbReference type="NCBI Taxonomy" id="49390"/>
    <lineage>
        <taxon>Eukaryota</taxon>
        <taxon>Viridiplantae</taxon>
        <taxon>Streptophyta</taxon>
        <taxon>Embryophyta</taxon>
        <taxon>Tracheophyta</taxon>
        <taxon>Spermatophyta</taxon>
        <taxon>Magnoliopsida</taxon>
        <taxon>eudicotyledons</taxon>
        <taxon>Gunneridae</taxon>
        <taxon>Pentapetalae</taxon>
        <taxon>asterids</taxon>
        <taxon>lamiids</taxon>
        <taxon>Gentianales</taxon>
        <taxon>Rubiaceae</taxon>
        <taxon>Ixoroideae</taxon>
        <taxon>Gardenieae complex</taxon>
        <taxon>Bertiereae - Coffeeae clade</taxon>
        <taxon>Coffeeae</taxon>
        <taxon>Coffea</taxon>
    </lineage>
</organism>
<feature type="transmembrane region" description="Helical" evidence="1">
    <location>
        <begin position="59"/>
        <end position="82"/>
    </location>
</feature>
<protein>
    <recommendedName>
        <fullName evidence="2">DUF7733 domain-containing protein</fullName>
    </recommendedName>
</protein>
<evidence type="ECO:0000313" key="3">
    <source>
        <dbReference type="EMBL" id="CDP16511.1"/>
    </source>
</evidence>
<keyword evidence="4" id="KW-1185">Reference proteome</keyword>
<gene>
    <name evidence="3" type="ORF">GSCOC_T00018503001</name>
</gene>
<evidence type="ECO:0000259" key="2">
    <source>
        <dbReference type="Pfam" id="PF24867"/>
    </source>
</evidence>
<keyword evidence="1" id="KW-0812">Transmembrane</keyword>
<name>A0A068V756_COFCA</name>
<accession>A0A068V756</accession>
<evidence type="ECO:0000313" key="4">
    <source>
        <dbReference type="Proteomes" id="UP000295252"/>
    </source>
</evidence>
<dbReference type="InterPro" id="IPR056635">
    <property type="entry name" value="DUF7733"/>
</dbReference>
<feature type="transmembrane region" description="Helical" evidence="1">
    <location>
        <begin position="88"/>
        <end position="115"/>
    </location>
</feature>
<dbReference type="InParanoid" id="A0A068V756"/>
<dbReference type="EMBL" id="HG739213">
    <property type="protein sequence ID" value="CDP16511.1"/>
    <property type="molecule type" value="Genomic_DNA"/>
</dbReference>
<sequence length="117" mass="13131">MIFLATNSMNLLGKHRLQSLYVISSGIISLVLPPEYMLQGMFRGYKGVSGTQGSCNKSFVLLVRFSWTEWLSMPVFVFVPVFCNSRRIFTGIGRALAAINMAFFCFNCLGLYCLFSS</sequence>
<dbReference type="Gramene" id="CDP16511">
    <property type="protein sequence ID" value="CDP16511"/>
    <property type="gene ID" value="GSCOC_T00018503001"/>
</dbReference>
<feature type="transmembrane region" description="Helical" evidence="1">
    <location>
        <begin position="20"/>
        <end position="38"/>
    </location>
</feature>
<keyword evidence="1" id="KW-0472">Membrane</keyword>
<dbReference type="AlphaFoldDB" id="A0A068V756"/>
<dbReference type="Proteomes" id="UP000295252">
    <property type="component" value="Chromosome III"/>
</dbReference>
<evidence type="ECO:0000256" key="1">
    <source>
        <dbReference type="SAM" id="Phobius"/>
    </source>
</evidence>
<reference evidence="4" key="1">
    <citation type="journal article" date="2014" name="Science">
        <title>The coffee genome provides insight into the convergent evolution of caffeine biosynthesis.</title>
        <authorList>
            <person name="Denoeud F."/>
            <person name="Carretero-Paulet L."/>
            <person name="Dereeper A."/>
            <person name="Droc G."/>
            <person name="Guyot R."/>
            <person name="Pietrella M."/>
            <person name="Zheng C."/>
            <person name="Alberti A."/>
            <person name="Anthony F."/>
            <person name="Aprea G."/>
            <person name="Aury J.M."/>
            <person name="Bento P."/>
            <person name="Bernard M."/>
            <person name="Bocs S."/>
            <person name="Campa C."/>
            <person name="Cenci A."/>
            <person name="Combes M.C."/>
            <person name="Crouzillat D."/>
            <person name="Da Silva C."/>
            <person name="Daddiego L."/>
            <person name="De Bellis F."/>
            <person name="Dussert S."/>
            <person name="Garsmeur O."/>
            <person name="Gayraud T."/>
            <person name="Guignon V."/>
            <person name="Jahn K."/>
            <person name="Jamilloux V."/>
            <person name="Joet T."/>
            <person name="Labadie K."/>
            <person name="Lan T."/>
            <person name="Leclercq J."/>
            <person name="Lepelley M."/>
            <person name="Leroy T."/>
            <person name="Li L.T."/>
            <person name="Librado P."/>
            <person name="Lopez L."/>
            <person name="Munoz A."/>
            <person name="Noel B."/>
            <person name="Pallavicini A."/>
            <person name="Perrotta G."/>
            <person name="Poncet V."/>
            <person name="Pot D."/>
            <person name="Priyono X."/>
            <person name="Rigoreau M."/>
            <person name="Rouard M."/>
            <person name="Rozas J."/>
            <person name="Tranchant-Dubreuil C."/>
            <person name="VanBuren R."/>
            <person name="Zhang Q."/>
            <person name="Andrade A.C."/>
            <person name="Argout X."/>
            <person name="Bertrand B."/>
            <person name="de Kochko A."/>
            <person name="Graziosi G."/>
            <person name="Henry R.J."/>
            <person name="Jayarama X."/>
            <person name="Ming R."/>
            <person name="Nagai C."/>
            <person name="Rounsley S."/>
            <person name="Sankoff D."/>
            <person name="Giuliano G."/>
            <person name="Albert V.A."/>
            <person name="Wincker P."/>
            <person name="Lashermes P."/>
        </authorList>
    </citation>
    <scope>NUCLEOTIDE SEQUENCE [LARGE SCALE GENOMIC DNA]</scope>
    <source>
        <strain evidence="4">cv. DH200-94</strain>
    </source>
</reference>